<dbReference type="Pfam" id="PF00005">
    <property type="entry name" value="ABC_tran"/>
    <property type="match status" value="1"/>
</dbReference>
<dbReference type="InterPro" id="IPR027417">
    <property type="entry name" value="P-loop_NTPase"/>
</dbReference>
<comment type="caution">
    <text evidence="4">The sequence shown here is derived from an EMBL/GenBank/DDBJ whole genome shotgun (WGS) entry which is preliminary data.</text>
</comment>
<feature type="non-terminal residue" evidence="4">
    <location>
        <position position="1"/>
    </location>
</feature>
<dbReference type="PANTHER" id="PTHR42781">
    <property type="entry name" value="SPERMIDINE/PUTRESCINE IMPORT ATP-BINDING PROTEIN POTA"/>
    <property type="match status" value="1"/>
</dbReference>
<dbReference type="InterPro" id="IPR005116">
    <property type="entry name" value="Transp-assoc_OB_typ1"/>
</dbReference>
<dbReference type="SUPFAM" id="SSF50331">
    <property type="entry name" value="MOP-like"/>
    <property type="match status" value="1"/>
</dbReference>
<keyword evidence="1" id="KW-0813">Transport</keyword>
<dbReference type="Proteomes" id="UP000567293">
    <property type="component" value="Unassembled WGS sequence"/>
</dbReference>
<evidence type="ECO:0000259" key="2">
    <source>
        <dbReference type="Pfam" id="PF00005"/>
    </source>
</evidence>
<feature type="domain" description="ABC transporter" evidence="2">
    <location>
        <begin position="1"/>
        <end position="27"/>
    </location>
</feature>
<proteinExistence type="predicted"/>
<dbReference type="Gene3D" id="2.40.50.100">
    <property type="match status" value="1"/>
</dbReference>
<dbReference type="InterPro" id="IPR003439">
    <property type="entry name" value="ABC_transporter-like_ATP-bd"/>
</dbReference>
<dbReference type="InterPro" id="IPR050093">
    <property type="entry name" value="ABC_SmlMolc_Importer"/>
</dbReference>
<accession>A0A7V8NSQ6</accession>
<evidence type="ECO:0000313" key="4">
    <source>
        <dbReference type="EMBL" id="MBA0086706.1"/>
    </source>
</evidence>
<dbReference type="GO" id="GO:0016887">
    <property type="term" value="F:ATP hydrolysis activity"/>
    <property type="evidence" value="ECO:0007669"/>
    <property type="project" value="InterPro"/>
</dbReference>
<organism evidence="4 5">
    <name type="scientific">Candidatus Acidiferrum panamense</name>
    <dbReference type="NCBI Taxonomy" id="2741543"/>
    <lineage>
        <taxon>Bacteria</taxon>
        <taxon>Pseudomonadati</taxon>
        <taxon>Acidobacteriota</taxon>
        <taxon>Terriglobia</taxon>
        <taxon>Candidatus Acidiferrales</taxon>
        <taxon>Candidatus Acidiferrum</taxon>
    </lineage>
</organism>
<dbReference type="PANTHER" id="PTHR42781:SF4">
    <property type="entry name" value="SPERMIDINE_PUTRESCINE IMPORT ATP-BINDING PROTEIN POTA"/>
    <property type="match status" value="1"/>
</dbReference>
<dbReference type="AlphaFoldDB" id="A0A7V8NSQ6"/>
<keyword evidence="5" id="KW-1185">Reference proteome</keyword>
<name>A0A7V8NSQ6_9BACT</name>
<dbReference type="Gene3D" id="3.40.50.300">
    <property type="entry name" value="P-loop containing nucleotide triphosphate hydrolases"/>
    <property type="match status" value="1"/>
</dbReference>
<dbReference type="InterPro" id="IPR008995">
    <property type="entry name" value="Mo/tungstate-bd_C_term_dom"/>
</dbReference>
<dbReference type="EMBL" id="JACDQQ010001639">
    <property type="protein sequence ID" value="MBA0086706.1"/>
    <property type="molecule type" value="Genomic_DNA"/>
</dbReference>
<dbReference type="Pfam" id="PF03459">
    <property type="entry name" value="TOBE"/>
    <property type="match status" value="1"/>
</dbReference>
<evidence type="ECO:0000259" key="3">
    <source>
        <dbReference type="Pfam" id="PF03459"/>
    </source>
</evidence>
<dbReference type="GO" id="GO:0005524">
    <property type="term" value="F:ATP binding"/>
    <property type="evidence" value="ECO:0007669"/>
    <property type="project" value="InterPro"/>
</dbReference>
<gene>
    <name evidence="4" type="ORF">HRJ53_17125</name>
</gene>
<feature type="domain" description="Transport-associated OB type 1" evidence="3">
    <location>
        <begin position="164"/>
        <end position="224"/>
    </location>
</feature>
<sequence>SGGERQRTALARSLVTEPRLLLLDEPLTGLDAERKAGLVEDLRAWNAAKRIPILYVTHSREEVDALGERVIAIDHGRVVSHGAPMEVLDAPRRKRLAQAAGFENLLDATVLDLREQDGVMRLRLGESPCEIEVPLAQASAGDRVQVAIRAGDILLASERPRGLSARNVIEGRMASLEQRATSCIARVDCGVTFVVHVTPGAVRSLELAAEKPVWLVLKTHSCHLVD</sequence>
<protein>
    <submittedName>
        <fullName evidence="4">TOBE domain-containing protein</fullName>
    </submittedName>
</protein>
<reference evidence="4" key="1">
    <citation type="submission" date="2020-06" db="EMBL/GenBank/DDBJ databases">
        <title>Legume-microbial interactions unlock mineral nutrients during tropical forest succession.</title>
        <authorList>
            <person name="Epihov D.Z."/>
        </authorList>
    </citation>
    <scope>NUCLEOTIDE SEQUENCE [LARGE SCALE GENOMIC DNA]</scope>
    <source>
        <strain evidence="4">Pan2503</strain>
    </source>
</reference>
<dbReference type="SUPFAM" id="SSF52540">
    <property type="entry name" value="P-loop containing nucleoside triphosphate hydrolases"/>
    <property type="match status" value="1"/>
</dbReference>
<evidence type="ECO:0000256" key="1">
    <source>
        <dbReference type="ARBA" id="ARBA00022448"/>
    </source>
</evidence>
<evidence type="ECO:0000313" key="5">
    <source>
        <dbReference type="Proteomes" id="UP000567293"/>
    </source>
</evidence>